<dbReference type="EMBL" id="CP007139">
    <property type="protein sequence ID" value="AIE84090.1"/>
    <property type="molecule type" value="Genomic_DNA"/>
</dbReference>
<keyword evidence="3" id="KW-1185">Reference proteome</keyword>
<feature type="region of interest" description="Disordered" evidence="1">
    <location>
        <begin position="1"/>
        <end position="20"/>
    </location>
</feature>
<evidence type="ECO:0000256" key="1">
    <source>
        <dbReference type="SAM" id="MobiDB-lite"/>
    </source>
</evidence>
<proteinExistence type="predicted"/>
<protein>
    <submittedName>
        <fullName evidence="2">Uncharacterized protein</fullName>
    </submittedName>
</protein>
<organism evidence="2 3">
    <name type="scientific">Fimbriimonas ginsengisoli Gsoil 348</name>
    <dbReference type="NCBI Taxonomy" id="661478"/>
    <lineage>
        <taxon>Bacteria</taxon>
        <taxon>Bacillati</taxon>
        <taxon>Armatimonadota</taxon>
        <taxon>Fimbriimonadia</taxon>
        <taxon>Fimbriimonadales</taxon>
        <taxon>Fimbriimonadaceae</taxon>
        <taxon>Fimbriimonas</taxon>
    </lineage>
</organism>
<dbReference type="HOGENOM" id="CLU_672224_0_0_0"/>
<name>A0A068NMZ3_FIMGI</name>
<gene>
    <name evidence="2" type="ORF">OP10G_0722</name>
</gene>
<reference evidence="2 3" key="1">
    <citation type="journal article" date="2014" name="PLoS ONE">
        <title>The first complete genome sequence of the class fimbriimonadia in the phylum armatimonadetes.</title>
        <authorList>
            <person name="Hu Z.Y."/>
            <person name="Wang Y.Z."/>
            <person name="Im W.T."/>
            <person name="Wang S.Y."/>
            <person name="Zhao G.P."/>
            <person name="Zheng H.J."/>
            <person name="Quan Z.X."/>
        </authorList>
    </citation>
    <scope>NUCLEOTIDE SEQUENCE [LARGE SCALE GENOMIC DNA]</scope>
    <source>
        <strain evidence="2">Gsoil 348</strain>
    </source>
</reference>
<accession>A0A068NMZ3</accession>
<sequence length="409" mass="43477">MGCGGSSGGGSSNFTSPSGRLVTDNPTGWMDWATLQTVPPDTQMMARICDHGFDVYERPVLLRSTYEEAGDKMALIEPAKNDINGPGDSGSPVLYKGKIVGSIFAGMDSQHLYVRSIEQQMEASRGIGAASKIVVDTAYPELAQKILKHFPTEMASRYLVQRHAVTAGSSVRATTPPVPIAGRKYAATFLDGPDIAEYVMATFTLQLPDGRWLATGHSIGGNGVRALPVSMAYADGRLQDGSIWAHPSGSAFGTLTNDTLHGSVISAAGNLAKYVAAQTDVTLDGVASHRTHQVTLDAGSDDERLSEEYGLVVPLYYAIGLSNAPIYGTATLTLQVEGGEPIVLNYVDDPTNGPLEGPGSSVFLDIDFWVYFALYENLKAGDVVTTLRLDVSLTSGTPPPPPPSARRHR</sequence>
<feature type="compositionally biased region" description="Gly residues" evidence="1">
    <location>
        <begin position="1"/>
        <end position="11"/>
    </location>
</feature>
<dbReference type="Proteomes" id="UP000027982">
    <property type="component" value="Chromosome"/>
</dbReference>
<dbReference type="AlphaFoldDB" id="A0A068NMZ3"/>
<evidence type="ECO:0000313" key="3">
    <source>
        <dbReference type="Proteomes" id="UP000027982"/>
    </source>
</evidence>
<dbReference type="KEGG" id="fgi:OP10G_0722"/>
<evidence type="ECO:0000313" key="2">
    <source>
        <dbReference type="EMBL" id="AIE84090.1"/>
    </source>
</evidence>